<comment type="caution">
    <text evidence="2">The sequence shown here is derived from an EMBL/GenBank/DDBJ whole genome shotgun (WGS) entry which is preliminary data.</text>
</comment>
<reference evidence="2 3" key="1">
    <citation type="submission" date="2021-03" db="EMBL/GenBank/DDBJ databases">
        <title>Flavobacterium Flabelliformis Sp. Nov. And Flavobacterium Geliluteum Sp. Nov., Two Novel Multidrug Resistant Psychrophilic Species Isolated From Antarctica.</title>
        <authorList>
            <person name="Kralova S."/>
            <person name="Busse H.J."/>
            <person name="Bezdicek M."/>
            <person name="Nykrynova M."/>
            <person name="Kroupova E."/>
            <person name="Krsek D."/>
            <person name="Sedlacek I."/>
        </authorList>
    </citation>
    <scope>NUCLEOTIDE SEQUENCE [LARGE SCALE GENOMIC DNA]</scope>
    <source>
        <strain evidence="2 3">P4023</strain>
    </source>
</reference>
<dbReference type="InterPro" id="IPR026408">
    <property type="entry name" value="GG_sam_targ_CFB"/>
</dbReference>
<sequence length="46" mass="4957">MKVEKLSLKNFEKNEISNKKLLTIYGGDTTDPKPGTTTSNSGTGVL</sequence>
<dbReference type="NCBIfam" id="TIGR04149">
    <property type="entry name" value="GG_sam_targ_CFB"/>
    <property type="match status" value="1"/>
</dbReference>
<accession>A0ABS5CRX8</accession>
<protein>
    <submittedName>
        <fullName evidence="2">TIGR04149 family rSAM-modified RiPP</fullName>
    </submittedName>
</protein>
<evidence type="ECO:0000313" key="2">
    <source>
        <dbReference type="EMBL" id="MBP4141376.1"/>
    </source>
</evidence>
<feature type="region of interest" description="Disordered" evidence="1">
    <location>
        <begin position="25"/>
        <end position="46"/>
    </location>
</feature>
<evidence type="ECO:0000313" key="3">
    <source>
        <dbReference type="Proteomes" id="UP000674217"/>
    </source>
</evidence>
<organism evidence="2 3">
    <name type="scientific">Flavobacterium flabelliforme</name>
    <dbReference type="NCBI Taxonomy" id="2816119"/>
    <lineage>
        <taxon>Bacteria</taxon>
        <taxon>Pseudomonadati</taxon>
        <taxon>Bacteroidota</taxon>
        <taxon>Flavobacteriia</taxon>
        <taxon>Flavobacteriales</taxon>
        <taxon>Flavobacteriaceae</taxon>
        <taxon>Flavobacterium</taxon>
    </lineage>
</organism>
<feature type="compositionally biased region" description="Low complexity" evidence="1">
    <location>
        <begin position="26"/>
        <end position="38"/>
    </location>
</feature>
<proteinExistence type="predicted"/>
<name>A0ABS5CRX8_9FLAO</name>
<dbReference type="Proteomes" id="UP000674217">
    <property type="component" value="Unassembled WGS sequence"/>
</dbReference>
<dbReference type="RefSeq" id="WP_210645461.1">
    <property type="nucleotide sequence ID" value="NZ_JAGFBU010000001.1"/>
</dbReference>
<dbReference type="EMBL" id="JAGFBU010000001">
    <property type="protein sequence ID" value="MBP4141376.1"/>
    <property type="molecule type" value="Genomic_DNA"/>
</dbReference>
<evidence type="ECO:0000256" key="1">
    <source>
        <dbReference type="SAM" id="MobiDB-lite"/>
    </source>
</evidence>
<gene>
    <name evidence="2" type="ORF">J3S90_06125</name>
</gene>
<keyword evidence="3" id="KW-1185">Reference proteome</keyword>